<evidence type="ECO:0000313" key="2">
    <source>
        <dbReference type="Proteomes" id="UP001055811"/>
    </source>
</evidence>
<comment type="caution">
    <text evidence="1">The sequence shown here is derived from an EMBL/GenBank/DDBJ whole genome shotgun (WGS) entry which is preliminary data.</text>
</comment>
<evidence type="ECO:0000313" key="1">
    <source>
        <dbReference type="EMBL" id="KAI3764473.1"/>
    </source>
</evidence>
<proteinExistence type="predicted"/>
<dbReference type="EMBL" id="CM042011">
    <property type="protein sequence ID" value="KAI3764473.1"/>
    <property type="molecule type" value="Genomic_DNA"/>
</dbReference>
<reference evidence="2" key="1">
    <citation type="journal article" date="2022" name="Mol. Ecol. Resour.">
        <title>The genomes of chicory, endive, great burdock and yacon provide insights into Asteraceae palaeo-polyploidization history and plant inulin production.</title>
        <authorList>
            <person name="Fan W."/>
            <person name="Wang S."/>
            <person name="Wang H."/>
            <person name="Wang A."/>
            <person name="Jiang F."/>
            <person name="Liu H."/>
            <person name="Zhao H."/>
            <person name="Xu D."/>
            <person name="Zhang Y."/>
        </authorList>
    </citation>
    <scope>NUCLEOTIDE SEQUENCE [LARGE SCALE GENOMIC DNA]</scope>
    <source>
        <strain evidence="2">cv. Punajuju</strain>
    </source>
</reference>
<accession>A0ACB9F0Q4</accession>
<gene>
    <name evidence="1" type="ORF">L2E82_14482</name>
</gene>
<protein>
    <submittedName>
        <fullName evidence="1">Uncharacterized protein</fullName>
    </submittedName>
</protein>
<keyword evidence="2" id="KW-1185">Reference proteome</keyword>
<sequence length="926" mass="107034">MMPMEEEEFNANEEIEKLEKLLEEGKVPSNSSITNDNQDSEPKTPNLNTLPPHLEYAYLDENIQLSVIINASLSIAEKTKLVALLKKRKSAIAWKISDIKGISPSYCSHKILMEDETKPKIQPQRRLNPKMQEVVRKEVVKLLDSGIIYPISDSPWVSPIHVVPKKGGITVLKNEKNELIPTRTVTGWRVCIDYRKLNDATRKDHFPLPFIDQMLERLAGKTYYCFLDGFLGYFQIPIDPLDQEKTTFTCPYGTFAYRRMPFGLCNAPATFQRCMTAIFHEMVGDFMEVFMDDFSVFGDTFDECLTSLDKMLERCEKTNLVLNWEKCNFMVQEGIVLGHKVSRQGIEVDKAKVETISKLPPPTNVKGVRSFLGHAGFYRRFIKDFSKIARPLTQLLLKEAKFEFSTDCLNSFNTLKEKLVSSPILIAPNWNLPFELMCDASDYAVGAVLGQRVEKHFQPIFYASKTLNPAQENYTTTEKELLAVFYAFDKFRPYLILSKTTVFTDHSALKYLFSKQDPKPRLIRWILLLQEFDLEIKDKPGMENVAADHLSRLENPRMEQLKETDINDNFPDEYLVNVDAELPWYADIVNYLAAGVLLKGMTHQQKKKFFPDIKHYFWDDPYLFRVNADNIIRRRVYRKEIQSILEHCHQGPVGGHHSANYTARKIFEAGFYWPTIFKDTKRYVKECDSCQRVGNISSRNEMPQVSIQVCEIFDIWGIDFMGPFPSSSGNKYILVAVDYVSKWVEAQALPTNDAQINELEELRNEAYENSLIYKNRTKKWHDARLQKKTEIAPGDQVLLYNSRLKLFPGKLKSRWYGPYKVKTVVPYGTVELVDKNNVSFKVNGHRVKHYEQGVRYEEGENDRDPILEAIHPSRPDEGFSLDLFIDRDPIVDGFLDRDPTIDGNTDLILNRDPMIDNINNRDPMIE</sequence>
<organism evidence="1 2">
    <name type="scientific">Cichorium intybus</name>
    <name type="common">Chicory</name>
    <dbReference type="NCBI Taxonomy" id="13427"/>
    <lineage>
        <taxon>Eukaryota</taxon>
        <taxon>Viridiplantae</taxon>
        <taxon>Streptophyta</taxon>
        <taxon>Embryophyta</taxon>
        <taxon>Tracheophyta</taxon>
        <taxon>Spermatophyta</taxon>
        <taxon>Magnoliopsida</taxon>
        <taxon>eudicotyledons</taxon>
        <taxon>Gunneridae</taxon>
        <taxon>Pentapetalae</taxon>
        <taxon>asterids</taxon>
        <taxon>campanulids</taxon>
        <taxon>Asterales</taxon>
        <taxon>Asteraceae</taxon>
        <taxon>Cichorioideae</taxon>
        <taxon>Cichorieae</taxon>
        <taxon>Cichoriinae</taxon>
        <taxon>Cichorium</taxon>
    </lineage>
</organism>
<dbReference type="Proteomes" id="UP001055811">
    <property type="component" value="Linkage Group LG03"/>
</dbReference>
<reference evidence="1 2" key="2">
    <citation type="journal article" date="2022" name="Mol. Ecol. Resour.">
        <title>The genomes of chicory, endive, great burdock and yacon provide insights into Asteraceae paleo-polyploidization history and plant inulin production.</title>
        <authorList>
            <person name="Fan W."/>
            <person name="Wang S."/>
            <person name="Wang H."/>
            <person name="Wang A."/>
            <person name="Jiang F."/>
            <person name="Liu H."/>
            <person name="Zhao H."/>
            <person name="Xu D."/>
            <person name="Zhang Y."/>
        </authorList>
    </citation>
    <scope>NUCLEOTIDE SEQUENCE [LARGE SCALE GENOMIC DNA]</scope>
    <source>
        <strain evidence="2">cv. Punajuju</strain>
        <tissue evidence="1">Leaves</tissue>
    </source>
</reference>
<name>A0ACB9F0Q4_CICIN</name>